<feature type="domain" description="BRCT" evidence="17">
    <location>
        <begin position="131"/>
        <end position="231"/>
    </location>
</feature>
<keyword evidence="6" id="KW-0808">Transferase</keyword>
<dbReference type="InterPro" id="IPR002008">
    <property type="entry name" value="DNA_pol_X_beta-like"/>
</dbReference>
<dbReference type="InterPro" id="IPR001357">
    <property type="entry name" value="BRCT_dom"/>
</dbReference>
<dbReference type="GO" id="GO:0003677">
    <property type="term" value="F:DNA binding"/>
    <property type="evidence" value="ECO:0007669"/>
    <property type="project" value="UniProtKB-KW"/>
</dbReference>
<sequence>MYLEVKERIAKHQPTKSRDRVVRLGPKLILPQPNVNTVAAETVDESSIIYVSSSPSSRANSPEPVKQRVTKQTEKKKDTKLPVEKKMPKGKKEKPPPMTPAEYARMLHEKASASNGQDGSTSITTQRKRGPNFRFLEGKNIFYTGGDMKHASETTRKRMQIIVRHGGNLMPEYDSTVTTHIVTEAHMLPTLRALGVKRLKDIPDHIPTVKWTWVLSVLGRQSSLSKDEIEDKLGNVWLYAAFGERMDAGYQPKPVRSMTSVYQNKIKTEPPQSSSVQSEMEANNSSGAPVSPPTSPLRPAVSSKTTSSKVKDDSIKVAQEPTKRDSKDPLAEFYDQAVAQRNNEDGDSNGEESDRDSFEPTNGHVPLRKKGWTCDIKEPERRTQCANQDIIDKLTELMELHKAKLGDENHWRAFSYSKAIRALRSYPHRIKNFEEARAIRGVGDKTARKIEEILQTGGLRRIAYEKTKDVEITKLFQGIYGVGQSIAFQWYSAGCRTLNDLRAGKGGVKLTSVQEIGLRYYDDINLRMPREEARQIFELIKPIALSVDSKLFIEIMGSYRRGKATCGDIDILITRPTDDGLTHRGVLPRLLQELHLSGILTEDLAIPDDPHDLEGIYRGLCRLPNVEGSKRRRIDFLTVPWTSRGAALLYYTFNRAMRLKANVLGYSLNQKGLFGNVIRDPRDRRVKMNDGVVVASETEEEIFKILDVPWQEPHERVRG</sequence>
<evidence type="ECO:0000256" key="3">
    <source>
        <dbReference type="ARBA" id="ARBA00012417"/>
    </source>
</evidence>
<feature type="compositionally biased region" description="Basic and acidic residues" evidence="16">
    <location>
        <begin position="309"/>
        <end position="330"/>
    </location>
</feature>
<comment type="cofactor">
    <cofactor evidence="1">
        <name>Mn(2+)</name>
        <dbReference type="ChEBI" id="CHEBI:29035"/>
    </cofactor>
</comment>
<dbReference type="GO" id="GO:0006303">
    <property type="term" value="P:double-strand break repair via nonhomologous end joining"/>
    <property type="evidence" value="ECO:0007669"/>
    <property type="project" value="TreeGrafter"/>
</dbReference>
<dbReference type="PRINTS" id="PR00870">
    <property type="entry name" value="DNAPOLXBETA"/>
</dbReference>
<dbReference type="Gene3D" id="3.30.460.10">
    <property type="entry name" value="Beta Polymerase, domain 2"/>
    <property type="match status" value="1"/>
</dbReference>
<proteinExistence type="inferred from homology"/>
<evidence type="ECO:0000256" key="4">
    <source>
        <dbReference type="ARBA" id="ARBA00016513"/>
    </source>
</evidence>
<feature type="region of interest" description="Disordered" evidence="16">
    <location>
        <begin position="267"/>
        <end position="366"/>
    </location>
</feature>
<reference evidence="18" key="1">
    <citation type="submission" date="2020-11" db="EMBL/GenBank/DDBJ databases">
        <authorList>
            <consortium name="DOE Joint Genome Institute"/>
            <person name="Ahrendt S."/>
            <person name="Riley R."/>
            <person name="Andreopoulos W."/>
            <person name="LaButti K."/>
            <person name="Pangilinan J."/>
            <person name="Ruiz-duenas F.J."/>
            <person name="Barrasa J.M."/>
            <person name="Sanchez-Garcia M."/>
            <person name="Camarero S."/>
            <person name="Miyauchi S."/>
            <person name="Serrano A."/>
            <person name="Linde D."/>
            <person name="Babiker R."/>
            <person name="Drula E."/>
            <person name="Ayuso-Fernandez I."/>
            <person name="Pacheco R."/>
            <person name="Padilla G."/>
            <person name="Ferreira P."/>
            <person name="Barriuso J."/>
            <person name="Kellner H."/>
            <person name="Castanera R."/>
            <person name="Alfaro M."/>
            <person name="Ramirez L."/>
            <person name="Pisabarro A.G."/>
            <person name="Kuo A."/>
            <person name="Tritt A."/>
            <person name="Lipzen A."/>
            <person name="He G."/>
            <person name="Yan M."/>
            <person name="Ng V."/>
            <person name="Cullen D."/>
            <person name="Martin F."/>
            <person name="Rosso M.-N."/>
            <person name="Henrissat B."/>
            <person name="Hibbett D."/>
            <person name="Martinez A.T."/>
            <person name="Grigoriev I.V."/>
        </authorList>
    </citation>
    <scope>NUCLEOTIDE SEQUENCE</scope>
    <source>
        <strain evidence="18">AH 44721</strain>
    </source>
</reference>
<evidence type="ECO:0000256" key="12">
    <source>
        <dbReference type="ARBA" id="ARBA00023204"/>
    </source>
</evidence>
<evidence type="ECO:0000256" key="13">
    <source>
        <dbReference type="ARBA" id="ARBA00023239"/>
    </source>
</evidence>
<dbReference type="EC" id="2.7.7.7" evidence="3"/>
<dbReference type="SMART" id="SM00483">
    <property type="entry name" value="POLXc"/>
    <property type="match status" value="1"/>
</dbReference>
<keyword evidence="9" id="KW-0227">DNA damage</keyword>
<dbReference type="Gene3D" id="3.40.50.10190">
    <property type="entry name" value="BRCT domain"/>
    <property type="match status" value="1"/>
</dbReference>
<dbReference type="InterPro" id="IPR036420">
    <property type="entry name" value="BRCT_dom_sf"/>
</dbReference>
<keyword evidence="13" id="KW-0456">Lyase</keyword>
<organism evidence="18 19">
    <name type="scientific">Gymnopilus junonius</name>
    <name type="common">Spectacular rustgill mushroom</name>
    <name type="synonym">Gymnopilus spectabilis subsp. junonius</name>
    <dbReference type="NCBI Taxonomy" id="109634"/>
    <lineage>
        <taxon>Eukaryota</taxon>
        <taxon>Fungi</taxon>
        <taxon>Dikarya</taxon>
        <taxon>Basidiomycota</taxon>
        <taxon>Agaricomycotina</taxon>
        <taxon>Agaricomycetes</taxon>
        <taxon>Agaricomycetidae</taxon>
        <taxon>Agaricales</taxon>
        <taxon>Agaricineae</taxon>
        <taxon>Hymenogastraceae</taxon>
        <taxon>Gymnopilus</taxon>
    </lineage>
</organism>
<dbReference type="InterPro" id="IPR027421">
    <property type="entry name" value="DNA_pol_lamdba_lyase_dom_sf"/>
</dbReference>
<evidence type="ECO:0000256" key="11">
    <source>
        <dbReference type="ARBA" id="ARBA00023125"/>
    </source>
</evidence>
<dbReference type="SUPFAM" id="SSF47802">
    <property type="entry name" value="DNA polymerase beta, N-terminal domain-like"/>
    <property type="match status" value="1"/>
</dbReference>
<dbReference type="PROSITE" id="PS50172">
    <property type="entry name" value="BRCT"/>
    <property type="match status" value="1"/>
</dbReference>
<evidence type="ECO:0000259" key="17">
    <source>
        <dbReference type="PROSITE" id="PS50172"/>
    </source>
</evidence>
<dbReference type="Pfam" id="PF14791">
    <property type="entry name" value="DNA_pol_B_thumb"/>
    <property type="match status" value="1"/>
</dbReference>
<protein>
    <recommendedName>
        <fullName evidence="4">DNA polymerase lambda</fullName>
        <ecNumber evidence="3">2.7.7.7</ecNumber>
    </recommendedName>
</protein>
<dbReference type="InterPro" id="IPR002054">
    <property type="entry name" value="DNA-dir_DNA_pol_X"/>
</dbReference>
<comment type="catalytic activity">
    <reaction evidence="14">
        <text>DNA(n) + a 2'-deoxyribonucleoside 5'-triphosphate = DNA(n+1) + diphosphate</text>
        <dbReference type="Rhea" id="RHEA:22508"/>
        <dbReference type="Rhea" id="RHEA-COMP:17339"/>
        <dbReference type="Rhea" id="RHEA-COMP:17340"/>
        <dbReference type="ChEBI" id="CHEBI:33019"/>
        <dbReference type="ChEBI" id="CHEBI:61560"/>
        <dbReference type="ChEBI" id="CHEBI:173112"/>
        <dbReference type="EC" id="2.7.7.7"/>
    </reaction>
</comment>
<evidence type="ECO:0000313" key="19">
    <source>
        <dbReference type="Proteomes" id="UP000724874"/>
    </source>
</evidence>
<keyword evidence="7" id="KW-0548">Nucleotidyltransferase</keyword>
<comment type="similarity">
    <text evidence="2">Belongs to the DNA polymerase type-X family.</text>
</comment>
<dbReference type="FunFam" id="1.10.150.110:FF:000005">
    <property type="entry name" value="DNA polymerase POL4"/>
    <property type="match status" value="1"/>
</dbReference>
<dbReference type="SUPFAM" id="SSF52113">
    <property type="entry name" value="BRCT domain"/>
    <property type="match status" value="1"/>
</dbReference>
<dbReference type="InterPro" id="IPR043519">
    <property type="entry name" value="NT_sf"/>
</dbReference>
<evidence type="ECO:0000256" key="5">
    <source>
        <dbReference type="ARBA" id="ARBA00022634"/>
    </source>
</evidence>
<evidence type="ECO:0000256" key="10">
    <source>
        <dbReference type="ARBA" id="ARBA00022932"/>
    </source>
</evidence>
<feature type="compositionally biased region" description="Acidic residues" evidence="16">
    <location>
        <begin position="345"/>
        <end position="354"/>
    </location>
</feature>
<dbReference type="InterPro" id="IPR029398">
    <property type="entry name" value="PolB_thumb"/>
</dbReference>
<evidence type="ECO:0000256" key="14">
    <source>
        <dbReference type="ARBA" id="ARBA00049244"/>
    </source>
</evidence>
<dbReference type="PANTHER" id="PTHR11276:SF28">
    <property type="entry name" value="DNA POLYMERASE LAMBDA"/>
    <property type="match status" value="1"/>
</dbReference>
<evidence type="ECO:0000256" key="1">
    <source>
        <dbReference type="ARBA" id="ARBA00001936"/>
    </source>
</evidence>
<dbReference type="Proteomes" id="UP000724874">
    <property type="component" value="Unassembled WGS sequence"/>
</dbReference>
<evidence type="ECO:0000256" key="9">
    <source>
        <dbReference type="ARBA" id="ARBA00022763"/>
    </source>
</evidence>
<dbReference type="Gene3D" id="1.10.150.20">
    <property type="entry name" value="5' to 3' exonuclease, C-terminal subdomain"/>
    <property type="match status" value="1"/>
</dbReference>
<feature type="compositionally biased region" description="Low complexity" evidence="16">
    <location>
        <begin position="52"/>
        <end position="64"/>
    </location>
</feature>
<dbReference type="CDD" id="cd00141">
    <property type="entry name" value="NT_POLXc"/>
    <property type="match status" value="1"/>
</dbReference>
<dbReference type="OrthoDB" id="205514at2759"/>
<evidence type="ECO:0000256" key="15">
    <source>
        <dbReference type="PIRSR" id="PIRSR622312-50"/>
    </source>
</evidence>
<evidence type="ECO:0000313" key="18">
    <source>
        <dbReference type="EMBL" id="KAF8900135.1"/>
    </source>
</evidence>
<feature type="region of interest" description="Disordered" evidence="16">
    <location>
        <begin position="52"/>
        <end position="130"/>
    </location>
</feature>
<dbReference type="PRINTS" id="PR00869">
    <property type="entry name" value="DNAPOLX"/>
</dbReference>
<feature type="active site" description="Nucleophile; Schiff-base intermediate with DNA; for 5'-dRP lyase activity" evidence="15">
    <location>
        <position position="449"/>
    </location>
</feature>
<dbReference type="PROSITE" id="PS00522">
    <property type="entry name" value="DNA_POLYMERASE_X"/>
    <property type="match status" value="1"/>
</dbReference>
<feature type="compositionally biased region" description="Polar residues" evidence="16">
    <location>
        <begin position="267"/>
        <end position="288"/>
    </location>
</feature>
<feature type="compositionally biased region" description="Polar residues" evidence="16">
    <location>
        <begin position="112"/>
        <end position="125"/>
    </location>
</feature>
<dbReference type="InterPro" id="IPR028207">
    <property type="entry name" value="DNA_pol_B_palm_palm"/>
</dbReference>
<evidence type="ECO:0000256" key="7">
    <source>
        <dbReference type="ARBA" id="ARBA00022695"/>
    </source>
</evidence>
<dbReference type="Pfam" id="PF14716">
    <property type="entry name" value="HHH_8"/>
    <property type="match status" value="1"/>
</dbReference>
<dbReference type="InterPro" id="IPR022312">
    <property type="entry name" value="DNA_pol_X"/>
</dbReference>
<comment type="caution">
    <text evidence="18">The sequence shown here is derived from an EMBL/GenBank/DDBJ whole genome shotgun (WGS) entry which is preliminary data.</text>
</comment>
<dbReference type="Pfam" id="PF10391">
    <property type="entry name" value="DNA_pol_lambd_f"/>
    <property type="match status" value="1"/>
</dbReference>
<evidence type="ECO:0000256" key="6">
    <source>
        <dbReference type="ARBA" id="ARBA00022679"/>
    </source>
</evidence>
<dbReference type="SUPFAM" id="SSF81585">
    <property type="entry name" value="PsbU/PolX domain-like"/>
    <property type="match status" value="1"/>
</dbReference>
<dbReference type="InterPro" id="IPR010996">
    <property type="entry name" value="HHH_MUS81"/>
</dbReference>
<keyword evidence="11" id="KW-0238">DNA-binding</keyword>
<dbReference type="GO" id="GO:0003887">
    <property type="term" value="F:DNA-directed DNA polymerase activity"/>
    <property type="evidence" value="ECO:0007669"/>
    <property type="project" value="UniProtKB-KW"/>
</dbReference>
<dbReference type="InterPro" id="IPR018944">
    <property type="entry name" value="DNA_pol_lambd_fingers_domain"/>
</dbReference>
<keyword evidence="5" id="KW-0237">DNA synthesis</keyword>
<dbReference type="GO" id="GO:0005634">
    <property type="term" value="C:nucleus"/>
    <property type="evidence" value="ECO:0007669"/>
    <property type="project" value="TreeGrafter"/>
</dbReference>
<dbReference type="EMBL" id="JADNYJ010000049">
    <property type="protein sequence ID" value="KAF8900135.1"/>
    <property type="molecule type" value="Genomic_DNA"/>
</dbReference>
<dbReference type="SUPFAM" id="SSF81301">
    <property type="entry name" value="Nucleotidyltransferase"/>
    <property type="match status" value="1"/>
</dbReference>
<gene>
    <name evidence="18" type="ORF">CPB84DRAFT_1815464</name>
</gene>
<keyword evidence="10" id="KW-0239">DNA-directed DNA polymerase</keyword>
<dbReference type="Pfam" id="PF14792">
    <property type="entry name" value="DNA_pol_B_palm"/>
    <property type="match status" value="1"/>
</dbReference>
<dbReference type="InterPro" id="IPR037160">
    <property type="entry name" value="DNA_Pol_thumb_sf"/>
</dbReference>
<keyword evidence="19" id="KW-1185">Reference proteome</keyword>
<evidence type="ECO:0000256" key="16">
    <source>
        <dbReference type="SAM" id="MobiDB-lite"/>
    </source>
</evidence>
<dbReference type="AlphaFoldDB" id="A0A9P5NPA5"/>
<keyword evidence="8" id="KW-0235">DNA replication</keyword>
<evidence type="ECO:0000256" key="2">
    <source>
        <dbReference type="ARBA" id="ARBA00008323"/>
    </source>
</evidence>
<dbReference type="InterPro" id="IPR019843">
    <property type="entry name" value="DNA_pol-X_BS"/>
</dbReference>
<evidence type="ECO:0000256" key="8">
    <source>
        <dbReference type="ARBA" id="ARBA00022705"/>
    </source>
</evidence>
<dbReference type="Gene3D" id="3.30.210.10">
    <property type="entry name" value="DNA polymerase, thumb domain"/>
    <property type="match status" value="1"/>
</dbReference>
<name>A0A9P5NPA5_GYMJU</name>
<dbReference type="GO" id="GO:0016829">
    <property type="term" value="F:lyase activity"/>
    <property type="evidence" value="ECO:0007669"/>
    <property type="project" value="UniProtKB-KW"/>
</dbReference>
<dbReference type="Gene3D" id="1.10.150.110">
    <property type="entry name" value="DNA polymerase beta, N-terminal domain-like"/>
    <property type="match status" value="1"/>
</dbReference>
<keyword evidence="12" id="KW-0234">DNA repair</keyword>
<dbReference type="GO" id="GO:0006260">
    <property type="term" value="P:DNA replication"/>
    <property type="evidence" value="ECO:0007669"/>
    <property type="project" value="UniProtKB-KW"/>
</dbReference>
<accession>A0A9P5NPA5</accession>
<dbReference type="PANTHER" id="PTHR11276">
    <property type="entry name" value="DNA POLYMERASE TYPE-X FAMILY MEMBER"/>
    <property type="match status" value="1"/>
</dbReference>
<feature type="compositionally biased region" description="Basic and acidic residues" evidence="16">
    <location>
        <begin position="71"/>
        <end position="87"/>
    </location>
</feature>